<dbReference type="EMBL" id="JBHSEI010000008">
    <property type="protein sequence ID" value="MFC4639042.1"/>
    <property type="molecule type" value="Genomic_DNA"/>
</dbReference>
<proteinExistence type="inferred from homology"/>
<dbReference type="InterPro" id="IPR010045">
    <property type="entry name" value="DeoB"/>
</dbReference>
<dbReference type="HAMAP" id="MF_00740">
    <property type="entry name" value="Phosphopentomut"/>
    <property type="match status" value="1"/>
</dbReference>
<dbReference type="RefSeq" id="WP_380062041.1">
    <property type="nucleotide sequence ID" value="NZ_JBHSEI010000008.1"/>
</dbReference>
<evidence type="ECO:0000256" key="1">
    <source>
        <dbReference type="ARBA" id="ARBA00010373"/>
    </source>
</evidence>
<feature type="binding site" evidence="4">
    <location>
        <position position="291"/>
    </location>
    <ligand>
        <name>Mn(2+)</name>
        <dbReference type="ChEBI" id="CHEBI:29035"/>
        <label>2</label>
    </ligand>
</feature>
<dbReference type="CDD" id="cd16009">
    <property type="entry name" value="PPM"/>
    <property type="match status" value="1"/>
</dbReference>
<feature type="binding site" evidence="4">
    <location>
        <position position="9"/>
    </location>
    <ligand>
        <name>Mn(2+)</name>
        <dbReference type="ChEBI" id="CHEBI:29035"/>
        <label>1</label>
    </ligand>
</feature>
<accession>A0ABV9IAJ7</accession>
<evidence type="ECO:0000259" key="6">
    <source>
        <dbReference type="Pfam" id="PF01676"/>
    </source>
</evidence>
<dbReference type="Gene3D" id="3.30.70.1250">
    <property type="entry name" value="Phosphopentomutase"/>
    <property type="match status" value="1"/>
</dbReference>
<dbReference type="InterPro" id="IPR017850">
    <property type="entry name" value="Alkaline_phosphatase_core_sf"/>
</dbReference>
<gene>
    <name evidence="4" type="primary">deoB</name>
    <name evidence="7" type="ORF">ACFO0D_11905</name>
</gene>
<feature type="binding site" evidence="4">
    <location>
        <position position="328"/>
    </location>
    <ligand>
        <name>Mn(2+)</name>
        <dbReference type="ChEBI" id="CHEBI:29035"/>
        <label>1</label>
    </ligand>
</feature>
<dbReference type="SUPFAM" id="SSF143856">
    <property type="entry name" value="DeoB insert domain-like"/>
    <property type="match status" value="1"/>
</dbReference>
<dbReference type="Gene3D" id="3.40.720.10">
    <property type="entry name" value="Alkaline Phosphatase, subunit A"/>
    <property type="match status" value="1"/>
</dbReference>
<dbReference type="InterPro" id="IPR024052">
    <property type="entry name" value="Phosphopentomutase_DeoB_cap_sf"/>
</dbReference>
<dbReference type="InterPro" id="IPR006124">
    <property type="entry name" value="Metalloenzyme"/>
</dbReference>
<reference evidence="8" key="1">
    <citation type="journal article" date="2019" name="Int. J. Syst. Evol. Microbiol.">
        <title>The Global Catalogue of Microorganisms (GCM) 10K type strain sequencing project: providing services to taxonomists for standard genome sequencing and annotation.</title>
        <authorList>
            <consortium name="The Broad Institute Genomics Platform"/>
            <consortium name="The Broad Institute Genome Sequencing Center for Infectious Disease"/>
            <person name="Wu L."/>
            <person name="Ma J."/>
        </authorList>
    </citation>
    <scope>NUCLEOTIDE SEQUENCE [LARGE SCALE GENOMIC DNA]</scope>
    <source>
        <strain evidence="8">CCUG 55995</strain>
    </source>
</reference>
<comment type="caution">
    <text evidence="7">The sequence shown here is derived from an EMBL/GenBank/DDBJ whole genome shotgun (WGS) entry which is preliminary data.</text>
</comment>
<evidence type="ECO:0000256" key="3">
    <source>
        <dbReference type="ARBA" id="ARBA00023211"/>
    </source>
</evidence>
<feature type="binding site" evidence="4">
    <location>
        <position position="327"/>
    </location>
    <ligand>
        <name>Mn(2+)</name>
        <dbReference type="ChEBI" id="CHEBI:29035"/>
        <label>1</label>
    </ligand>
</feature>
<comment type="cofactor">
    <cofactor evidence="4">
        <name>Mn(2+)</name>
        <dbReference type="ChEBI" id="CHEBI:29035"/>
    </cofactor>
    <text evidence="4">Binds 2 manganese ions.</text>
</comment>
<evidence type="ECO:0000256" key="4">
    <source>
        <dbReference type="HAMAP-Rule" id="MF_00740"/>
    </source>
</evidence>
<comment type="pathway">
    <text evidence="4">Carbohydrate degradation; 2-deoxy-D-ribose 1-phosphate degradation; D-glyceraldehyde 3-phosphate and acetaldehyde from 2-deoxy-alpha-D-ribose 1-phosphate: step 1/2.</text>
</comment>
<dbReference type="NCBIfam" id="NF003766">
    <property type="entry name" value="PRK05362.1"/>
    <property type="match status" value="1"/>
</dbReference>
<dbReference type="EC" id="5.4.2.7" evidence="4 5"/>
<keyword evidence="4 7" id="KW-0413">Isomerase</keyword>
<feature type="domain" description="Metalloenzyme" evidence="6">
    <location>
        <begin position="4"/>
        <end position="376"/>
    </location>
</feature>
<comment type="similarity">
    <text evidence="1 4">Belongs to the phosphopentomutase family.</text>
</comment>
<evidence type="ECO:0000313" key="8">
    <source>
        <dbReference type="Proteomes" id="UP001595952"/>
    </source>
</evidence>
<organism evidence="7 8">
    <name type="scientific">Deinococcus hohokamensis</name>
    <dbReference type="NCBI Taxonomy" id="309883"/>
    <lineage>
        <taxon>Bacteria</taxon>
        <taxon>Thermotogati</taxon>
        <taxon>Deinococcota</taxon>
        <taxon>Deinococci</taxon>
        <taxon>Deinococcales</taxon>
        <taxon>Deinococcaceae</taxon>
        <taxon>Deinococcus</taxon>
    </lineage>
</organism>
<dbReference type="NCBIfam" id="TIGR01696">
    <property type="entry name" value="deoB"/>
    <property type="match status" value="1"/>
</dbReference>
<keyword evidence="4" id="KW-0963">Cytoplasm</keyword>
<comment type="function">
    <text evidence="4">Isomerase that catalyzes the conversion of deoxy-ribose 1-phosphate (dRib-1-P) and ribose 1-phosphate (Rib-1-P) to deoxy-ribose 5-phosphate (dRib-5-P) and ribose 5-phosphate (Rib-5-P), respectively.</text>
</comment>
<evidence type="ECO:0000256" key="5">
    <source>
        <dbReference type="NCBIfam" id="TIGR01696"/>
    </source>
</evidence>
<comment type="subcellular location">
    <subcellularLocation>
        <location evidence="4">Cytoplasm</location>
    </subcellularLocation>
</comment>
<dbReference type="Proteomes" id="UP001595952">
    <property type="component" value="Unassembled WGS sequence"/>
</dbReference>
<keyword evidence="3 4" id="KW-0464">Manganese</keyword>
<evidence type="ECO:0000313" key="7">
    <source>
        <dbReference type="EMBL" id="MFC4639042.1"/>
    </source>
</evidence>
<dbReference type="PIRSF" id="PIRSF001491">
    <property type="entry name" value="Ppentomutase"/>
    <property type="match status" value="1"/>
</dbReference>
<dbReference type="SUPFAM" id="SSF53649">
    <property type="entry name" value="Alkaline phosphatase-like"/>
    <property type="match status" value="1"/>
</dbReference>
<comment type="catalytic activity">
    <reaction evidence="4">
        <text>2-deoxy-alpha-D-ribose 1-phosphate = 2-deoxy-D-ribose 5-phosphate</text>
        <dbReference type="Rhea" id="RHEA:27658"/>
        <dbReference type="ChEBI" id="CHEBI:57259"/>
        <dbReference type="ChEBI" id="CHEBI:62877"/>
        <dbReference type="EC" id="5.4.2.7"/>
    </reaction>
</comment>
<evidence type="ECO:0000256" key="2">
    <source>
        <dbReference type="ARBA" id="ARBA00022723"/>
    </source>
</evidence>
<keyword evidence="2 4" id="KW-0479">Metal-binding</keyword>
<name>A0ABV9IAJ7_9DEIO</name>
<keyword evidence="8" id="KW-1185">Reference proteome</keyword>
<dbReference type="PANTHER" id="PTHR21110:SF0">
    <property type="entry name" value="PHOSPHOPENTOMUTASE"/>
    <property type="match status" value="1"/>
</dbReference>
<feature type="binding site" evidence="4">
    <location>
        <position position="286"/>
    </location>
    <ligand>
        <name>Mn(2+)</name>
        <dbReference type="ChEBI" id="CHEBI:29035"/>
        <label>2</label>
    </ligand>
</feature>
<feature type="binding site" evidence="4">
    <location>
        <position position="339"/>
    </location>
    <ligand>
        <name>Mn(2+)</name>
        <dbReference type="ChEBI" id="CHEBI:29035"/>
        <label>2</label>
    </ligand>
</feature>
<protein>
    <recommendedName>
        <fullName evidence="4 5">Phosphopentomutase</fullName>
        <ecNumber evidence="4 5">5.4.2.7</ecNumber>
    </recommendedName>
    <alternativeName>
        <fullName evidence="4">Phosphodeoxyribomutase</fullName>
    </alternativeName>
</protein>
<dbReference type="PANTHER" id="PTHR21110">
    <property type="entry name" value="PHOSPHOPENTOMUTASE"/>
    <property type="match status" value="1"/>
</dbReference>
<sequence>MLLTIIVLDSVGAGELPDAAKFGDTGAHTLNHTLAAAPVALPHLARLGLASLPGIQTGEHTLPALPADGGYGRLREVSPGKDTSTGHWEFMGVQLEHAFQVFPDGFPPAVMERFDAATGRGHLCNRPYSGTDVIRDFGPEHLETGFPIVYTSADSVFQIAAHEDVVPLETLYAWCQAAREILQGEFAVARVIARPFRGAFPFERANEHRKDFSLTPPPTVLDALKAAGQKVVGIGKIPDIYAHQGFTEEIHTDDNADGVRKTLARMRQAAERGESGLIFTNLVDFDSKFGHRRDPQGYSGALAAFDAALPELLAAVPEDGALLLLSDHGNDPTWHGTDHTREHGLLLAWRPGMAPVNLGDRATFADVGATAAAALGARWTGPGESFWPALK</sequence>
<dbReference type="Pfam" id="PF01676">
    <property type="entry name" value="Metalloenzyme"/>
    <property type="match status" value="1"/>
</dbReference>
<comment type="catalytic activity">
    <reaction evidence="4">
        <text>alpha-D-ribose 1-phosphate = D-ribose 5-phosphate</text>
        <dbReference type="Rhea" id="RHEA:18793"/>
        <dbReference type="ChEBI" id="CHEBI:57720"/>
        <dbReference type="ChEBI" id="CHEBI:78346"/>
        <dbReference type="EC" id="5.4.2.7"/>
    </reaction>
</comment>
<dbReference type="GO" id="GO:0008973">
    <property type="term" value="F:phosphopentomutase activity"/>
    <property type="evidence" value="ECO:0007669"/>
    <property type="project" value="UniProtKB-EC"/>
</dbReference>